<dbReference type="EMBL" id="VEPZ02001151">
    <property type="protein sequence ID" value="KAE8690576.1"/>
    <property type="molecule type" value="Genomic_DNA"/>
</dbReference>
<dbReference type="InterPro" id="IPR012948">
    <property type="entry name" value="AARP2CN"/>
</dbReference>
<dbReference type="GO" id="GO:0003924">
    <property type="term" value="F:GTPase activity"/>
    <property type="evidence" value="ECO:0007669"/>
    <property type="project" value="TreeGrafter"/>
</dbReference>
<dbReference type="Pfam" id="PF04950">
    <property type="entry name" value="RIBIOP_C"/>
    <property type="match status" value="1"/>
</dbReference>
<dbReference type="Pfam" id="PF22298">
    <property type="entry name" value="Tsr1_G-like"/>
    <property type="match status" value="1"/>
</dbReference>
<feature type="region of interest" description="Disordered" evidence="5">
    <location>
        <begin position="350"/>
        <end position="406"/>
    </location>
</feature>
<evidence type="ECO:0000256" key="1">
    <source>
        <dbReference type="ARBA" id="ARBA00004604"/>
    </source>
</evidence>
<dbReference type="Pfam" id="PF08142">
    <property type="entry name" value="AARP2CN"/>
    <property type="match status" value="1"/>
</dbReference>
<evidence type="ECO:0000256" key="5">
    <source>
        <dbReference type="SAM" id="MobiDB-lite"/>
    </source>
</evidence>
<dbReference type="PANTHER" id="PTHR12858">
    <property type="entry name" value="RIBOSOME BIOGENESIS PROTEIN"/>
    <property type="match status" value="1"/>
</dbReference>
<evidence type="ECO:0000313" key="8">
    <source>
        <dbReference type="Proteomes" id="UP000436088"/>
    </source>
</evidence>
<feature type="domain" description="Bms1-type G" evidence="6">
    <location>
        <begin position="78"/>
        <end position="239"/>
    </location>
</feature>
<evidence type="ECO:0000313" key="7">
    <source>
        <dbReference type="EMBL" id="KAE8690576.1"/>
    </source>
</evidence>
<dbReference type="GO" id="GO:0000462">
    <property type="term" value="P:maturation of SSU-rRNA from tricistronic rRNA transcript (SSU-rRNA, 5.8S rRNA, LSU-rRNA)"/>
    <property type="evidence" value="ECO:0007669"/>
    <property type="project" value="TreeGrafter"/>
</dbReference>
<dbReference type="InterPro" id="IPR030387">
    <property type="entry name" value="G_Bms1/Tsr1_dom"/>
</dbReference>
<protein>
    <recommendedName>
        <fullName evidence="6">Bms1-type G domain-containing protein</fullName>
    </recommendedName>
</protein>
<comment type="similarity">
    <text evidence="4">Belongs to the TRAFAC class translation factor GTPase superfamily. Bms1-like GTPase family. TSR1 subfamily.</text>
</comment>
<comment type="subcellular location">
    <subcellularLocation>
        <location evidence="1">Nucleus</location>
        <location evidence="1">Nucleolus</location>
    </subcellularLocation>
</comment>
<feature type="compositionally biased region" description="Acidic residues" evidence="5">
    <location>
        <begin position="371"/>
        <end position="390"/>
    </location>
</feature>
<dbReference type="PROSITE" id="PS51714">
    <property type="entry name" value="G_BMS1"/>
    <property type="match status" value="1"/>
</dbReference>
<comment type="caution">
    <text evidence="7">The sequence shown here is derived from an EMBL/GenBank/DDBJ whole genome shotgun (WGS) entry which is preliminary data.</text>
</comment>
<dbReference type="GO" id="GO:0005525">
    <property type="term" value="F:GTP binding"/>
    <property type="evidence" value="ECO:0007669"/>
    <property type="project" value="TreeGrafter"/>
</dbReference>
<dbReference type="PANTHER" id="PTHR12858:SF1">
    <property type="entry name" value="PRE-RRNA-PROCESSING PROTEIN TSR1 HOMOLOG"/>
    <property type="match status" value="1"/>
</dbReference>
<dbReference type="GO" id="GO:0034511">
    <property type="term" value="F:U3 snoRNA binding"/>
    <property type="evidence" value="ECO:0007669"/>
    <property type="project" value="TreeGrafter"/>
</dbReference>
<dbReference type="SMART" id="SM00785">
    <property type="entry name" value="AARP2CN"/>
    <property type="match status" value="1"/>
</dbReference>
<evidence type="ECO:0000256" key="2">
    <source>
        <dbReference type="ARBA" id="ARBA00022517"/>
    </source>
</evidence>
<dbReference type="GO" id="GO:0000479">
    <property type="term" value="P:endonucleolytic cleavage of tricistronic rRNA transcript (SSU-rRNA, 5.8S rRNA, LSU-rRNA)"/>
    <property type="evidence" value="ECO:0007669"/>
    <property type="project" value="TreeGrafter"/>
</dbReference>
<dbReference type="GO" id="GO:0030688">
    <property type="term" value="C:preribosome, small subunit precursor"/>
    <property type="evidence" value="ECO:0007669"/>
    <property type="project" value="TreeGrafter"/>
</dbReference>
<dbReference type="GO" id="GO:0005730">
    <property type="term" value="C:nucleolus"/>
    <property type="evidence" value="ECO:0007669"/>
    <property type="project" value="UniProtKB-SubCell"/>
</dbReference>
<evidence type="ECO:0000259" key="6">
    <source>
        <dbReference type="PROSITE" id="PS51714"/>
    </source>
</evidence>
<dbReference type="InterPro" id="IPR007034">
    <property type="entry name" value="BMS1_TSR1_C"/>
</dbReference>
<dbReference type="SMART" id="SM01362">
    <property type="entry name" value="DUF663"/>
    <property type="match status" value="1"/>
</dbReference>
<keyword evidence="2" id="KW-0690">Ribosome biogenesis</keyword>
<reference evidence="7" key="1">
    <citation type="submission" date="2019-09" db="EMBL/GenBank/DDBJ databases">
        <title>Draft genome information of white flower Hibiscus syriacus.</title>
        <authorList>
            <person name="Kim Y.-M."/>
        </authorList>
    </citation>
    <scope>NUCLEOTIDE SEQUENCE [LARGE SCALE GENOMIC DNA]</scope>
    <source>
        <strain evidence="7">YM2019G1</strain>
    </source>
</reference>
<evidence type="ECO:0000256" key="4">
    <source>
        <dbReference type="ARBA" id="ARBA00038288"/>
    </source>
</evidence>
<dbReference type="InterPro" id="IPR039761">
    <property type="entry name" value="Bms1/Tsr1"/>
</dbReference>
<accession>A0A6A2ZG88</accession>
<dbReference type="Proteomes" id="UP000436088">
    <property type="component" value="Unassembled WGS sequence"/>
</dbReference>
<feature type="region of interest" description="Disordered" evidence="5">
    <location>
        <begin position="1"/>
        <end position="77"/>
    </location>
</feature>
<keyword evidence="3" id="KW-0539">Nucleus</keyword>
<gene>
    <name evidence="7" type="ORF">F3Y22_tig00110894pilonHSYRG00010</name>
</gene>
<sequence>MGGSRAQVNKPHKTRFASKSSRNIHKTLQTDKNRIAKPGRNVAQGARAARHQRSKMLREQKKAAVLKEKRASSGSASPPRVILLFPLSASVDLSSLAEDILRLLSTEVSGALSSTVASSEYKLRATVLQAPRGDLLSCMEMAKVADLIAFVASATEEITCDYIDSFGSHCLSVFRSLGLPSTVVFIRDLPTELKRRNDAKKIVTSNLTSEFPEDCKFYPADTKDDLHKFMWLFKEQRLTAPLWRNQRPYLMAQKVDTVPDDFSPEKCTLLLSGYTRAHSLSVNQLVHVSGAGDFQLSKIEIMKDPFPLNARKDRNAMDFDDIQDAEIHLPENRHGPQRQKWLRLIETKSKEDEKRSLPRGTSEYQAAWIIDETDEEDSGAEDDGDDDDMVLDGGESGFPSQEGTNNLDFEEDQASLYLRDSDEETENDSVMMEGENLTREQIEDEIKKIKEAHAEDEDFPDEVDTPLDVPARKRFAKYRGLKSFRTSSWDPKESLPPEYARVFAFDNFARTQKHVIAKALKMEQEGRDDCAPVGSYARLYIKDVPLHVASKLCAASRTAPVILCGLLQHESKMSVLHFSIKKVDSYDAPIKAKEELIFHVGFRQFVARPIFSTDNINSDKHKMERFLHAGRFSIASVYAPISFPPLPLIALKSAAGVGTPVVAAVGSLRSVDPDRIILKKIILTGYPQRVSKLKATVRYMFHNPEDVRWFKPVEVWTKCGRRGRVKEPVGTHGAMKCVFNGGLQQHDTVCMSLYKRAYPKWPEHRFPALNA</sequence>
<name>A0A6A2ZG88_HIBSY</name>
<feature type="compositionally biased region" description="Basic and acidic residues" evidence="5">
    <location>
        <begin position="56"/>
        <end position="71"/>
    </location>
</feature>
<proteinExistence type="inferred from homology"/>
<evidence type="ECO:0000256" key="3">
    <source>
        <dbReference type="ARBA" id="ARBA00023242"/>
    </source>
</evidence>
<dbReference type="AlphaFoldDB" id="A0A6A2ZG88"/>
<organism evidence="7 8">
    <name type="scientific">Hibiscus syriacus</name>
    <name type="common">Rose of Sharon</name>
    <dbReference type="NCBI Taxonomy" id="106335"/>
    <lineage>
        <taxon>Eukaryota</taxon>
        <taxon>Viridiplantae</taxon>
        <taxon>Streptophyta</taxon>
        <taxon>Embryophyta</taxon>
        <taxon>Tracheophyta</taxon>
        <taxon>Spermatophyta</taxon>
        <taxon>Magnoliopsida</taxon>
        <taxon>eudicotyledons</taxon>
        <taxon>Gunneridae</taxon>
        <taxon>Pentapetalae</taxon>
        <taxon>rosids</taxon>
        <taxon>malvids</taxon>
        <taxon>Malvales</taxon>
        <taxon>Malvaceae</taxon>
        <taxon>Malvoideae</taxon>
        <taxon>Hibiscus</taxon>
    </lineage>
</organism>
<keyword evidence="8" id="KW-1185">Reference proteome</keyword>